<dbReference type="RefSeq" id="WP_011054202.1">
    <property type="nucleotide sequence ID" value="NC_004070.1"/>
</dbReference>
<gene>
    <name evidence="3" type="primary">dnaB</name>
    <name evidence="3" type="ordered locus">SpyM3_0247</name>
</gene>
<sequence>MMKPIDTFTYLKRNKVTLDSVTLIQLYFPIIGSDAASIYQYFIHFFDDGLQRHKFSDILNHLQFGMKRFEDALAILTAMELVSVYQLSDTYLITLHQPLSRDLFFQHPAYSRLLEQKIGEVAVSELQVTVPSQARNISKRFSDIFGVQGNLTNVPQKPQKNFDLSSFQQLMVRDGLQFEDNQKDIISLYSIAEQYDMTWFDTYQIAKATAVNGKIRPERLLAKKNQSMTKPSKENFSQAEQIILREAKQDSALVFLEKIKKARRATITKDERILLQTLAKMNFLDDVINVMVLYTFNKTKSANLQKSYVLKMANDFAYQKVSTAEEAIVVLRAFTDRQSRRQSKVKISQSNVPKWSNPDYQETTSQEEQAKLDQFKQAALKRLENLGKGGD</sequence>
<evidence type="ECO:0000313" key="4">
    <source>
        <dbReference type="Proteomes" id="UP000000564"/>
    </source>
</evidence>
<dbReference type="AlphaFoldDB" id="A0A0H2UT87"/>
<organism evidence="3 4">
    <name type="scientific">Streptococcus pyogenes serotype M3 (strain ATCC BAA-595 / MGAS315)</name>
    <dbReference type="NCBI Taxonomy" id="198466"/>
    <lineage>
        <taxon>Bacteria</taxon>
        <taxon>Bacillati</taxon>
        <taxon>Bacillota</taxon>
        <taxon>Bacilli</taxon>
        <taxon>Lactobacillales</taxon>
        <taxon>Streptococcaceae</taxon>
        <taxon>Streptococcus</taxon>
    </lineage>
</organism>
<evidence type="ECO:0000259" key="2">
    <source>
        <dbReference type="Pfam" id="PF25888"/>
    </source>
</evidence>
<name>A0A0H2UT87_STRP3</name>
<dbReference type="Proteomes" id="UP000000564">
    <property type="component" value="Chromosome"/>
</dbReference>
<feature type="compositionally biased region" description="Polar residues" evidence="1">
    <location>
        <begin position="345"/>
        <end position="367"/>
    </location>
</feature>
<proteinExistence type="predicted"/>
<feature type="region of interest" description="Disordered" evidence="1">
    <location>
        <begin position="345"/>
        <end position="368"/>
    </location>
</feature>
<protein>
    <submittedName>
        <fullName evidence="3">Putative chromosome replication initiation protein/membrane attachment protein</fullName>
    </submittedName>
</protein>
<accession>A0A0H2UT87</accession>
<evidence type="ECO:0000313" key="3">
    <source>
        <dbReference type="EMBL" id="AAM78854.1"/>
    </source>
</evidence>
<dbReference type="HOGENOM" id="CLU_719473_0_0_9"/>
<reference evidence="3 4" key="1">
    <citation type="journal article" date="2002" name="Proc. Natl. Acad. Sci. U.S.A.">
        <title>Genome sequence of a serotype M3 strain of group A Streptococcus: phage-encoded toxins, the high-virulence phenotype, and clone emergence.</title>
        <authorList>
            <person name="Beres S.B."/>
            <person name="Sylva G.L."/>
            <person name="Barbian K.D."/>
            <person name="Lei B."/>
            <person name="Hoff J.S."/>
            <person name="Mammarella N.D."/>
            <person name="Liu M.Y."/>
            <person name="Smoot J.C."/>
            <person name="Porcella S.F."/>
            <person name="Parkins L.D."/>
            <person name="Campbell D.S."/>
            <person name="Smith T.M."/>
            <person name="McCormick J.K."/>
            <person name="Leung D.Y."/>
            <person name="Schlievert P.M."/>
            <person name="Musser J.M."/>
        </authorList>
    </citation>
    <scope>NUCLEOTIDE SEQUENCE [LARGE SCALE GENOMIC DNA]</scope>
    <source>
        <strain evidence="4">ATCC BAA-595 / MGAS315</strain>
    </source>
</reference>
<dbReference type="EMBL" id="AE014074">
    <property type="protein sequence ID" value="AAM78854.1"/>
    <property type="molecule type" value="Genomic_DNA"/>
</dbReference>
<feature type="domain" description="Replicative helicase loading/DNA remodeling protein DnaB N-terminal winged helix" evidence="2">
    <location>
        <begin position="2"/>
        <end position="226"/>
    </location>
</feature>
<evidence type="ECO:0000256" key="1">
    <source>
        <dbReference type="SAM" id="MobiDB-lite"/>
    </source>
</evidence>
<dbReference type="Pfam" id="PF25888">
    <property type="entry name" value="WHD_DnaB"/>
    <property type="match status" value="1"/>
</dbReference>
<dbReference type="KEGG" id="spg:SpyM3_0247"/>
<dbReference type="InterPro" id="IPR058660">
    <property type="entry name" value="WHD_DnaB"/>
</dbReference>